<protein>
    <submittedName>
        <fullName evidence="1">Uncharacterized protein</fullName>
    </submittedName>
</protein>
<accession>A0AAW9WGM1</accession>
<reference evidence="1 2" key="1">
    <citation type="submission" date="2019-09" db="EMBL/GenBank/DDBJ databases">
        <title>Draft genome sequencing of Hungatella hathewayi 123Y-2.</title>
        <authorList>
            <person name="Lv Q."/>
            <person name="Li S."/>
        </authorList>
    </citation>
    <scope>NUCLEOTIDE SEQUENCE [LARGE SCALE GENOMIC DNA]</scope>
    <source>
        <strain evidence="1 2">123Y-2</strain>
    </source>
</reference>
<dbReference type="SUPFAM" id="SSF51905">
    <property type="entry name" value="FAD/NAD(P)-binding domain"/>
    <property type="match status" value="1"/>
</dbReference>
<evidence type="ECO:0000313" key="1">
    <source>
        <dbReference type="EMBL" id="MUB63744.1"/>
    </source>
</evidence>
<dbReference type="EMBL" id="WNME01000006">
    <property type="protein sequence ID" value="MUB63744.1"/>
    <property type="molecule type" value="Genomic_DNA"/>
</dbReference>
<dbReference type="RefSeq" id="WP_022030785.1">
    <property type="nucleotide sequence ID" value="NZ_CZAZ01000045.1"/>
</dbReference>
<dbReference type="InterPro" id="IPR036188">
    <property type="entry name" value="FAD/NAD-bd_sf"/>
</dbReference>
<organism evidence="1 2">
    <name type="scientific">Hungatella hathewayi</name>
    <dbReference type="NCBI Taxonomy" id="154046"/>
    <lineage>
        <taxon>Bacteria</taxon>
        <taxon>Bacillati</taxon>
        <taxon>Bacillota</taxon>
        <taxon>Clostridia</taxon>
        <taxon>Lachnospirales</taxon>
        <taxon>Lachnospiraceae</taxon>
        <taxon>Hungatella</taxon>
    </lineage>
</organism>
<dbReference type="AlphaFoldDB" id="A0AAW9WGM1"/>
<dbReference type="Proteomes" id="UP000434223">
    <property type="component" value="Unassembled WGS sequence"/>
</dbReference>
<evidence type="ECO:0000313" key="2">
    <source>
        <dbReference type="Proteomes" id="UP000434223"/>
    </source>
</evidence>
<sequence length="317" mass="36976">MNIDTFVFKCLRKIFGREDDWYSEEYVEYRDQTANDYIRNRIHQAESGLMVCKFGTIELEHLCCLMSDRTILSWIRGIRGEYSILPEETMERLCSNAGFFPNDGKLGAAYKDLVLRDIGEIDILASYQRREKYLGDRLSMCTRVNLEGFYAPFLWENPWTKELKGRKVLVVHPFTESIQRQYGRRELLFDNPDVLPEFGSLTLVKAVQSIAGNGNETGFHDWFEALDFMKQEIDRCDYEIALIGCGAYGMDLAAHVKRRGKIAVHLAGWTQMLFGVYGNRWLEDQPAYKRFINEYWIRPSESEKVHGAEKVENGCYW</sequence>
<gene>
    <name evidence="1" type="ORF">GNE07_11830</name>
</gene>
<comment type="caution">
    <text evidence="1">The sequence shown here is derived from an EMBL/GenBank/DDBJ whole genome shotgun (WGS) entry which is preliminary data.</text>
</comment>
<proteinExistence type="predicted"/>
<name>A0AAW9WGM1_9FIRM</name>